<feature type="compositionally biased region" description="Basic and acidic residues" evidence="7">
    <location>
        <begin position="97"/>
        <end position="107"/>
    </location>
</feature>
<dbReference type="GO" id="GO:0008270">
    <property type="term" value="F:zinc ion binding"/>
    <property type="evidence" value="ECO:0007669"/>
    <property type="project" value="UniProtKB-KW"/>
</dbReference>
<accession>A0A0C3CNC0</accession>
<evidence type="ECO:0000256" key="1">
    <source>
        <dbReference type="ARBA" id="ARBA00007025"/>
    </source>
</evidence>
<sequence>MTEATVPDEEYDDLVRRVETLQQKERNGKITNAEKILLTKSKRELLLKNRLKKAAAEAETHDNDDDSLFVPDETRNEAAERHTRGVPRTFEKNPSTVKKEEGTRSSLEDANLEVLLRKAIEDGGKASSSLEAKTKREKKPRKKVPKNAREYFEREEQMNQNKERRKALKKSRQPVRKAAKKSTTSKKRKGGVKAKRDLEKHFQSFGFTKSGAGVDVLAQRILDDLKSSDQIADRINDPIFNIEPEEQIVEGNKQSQLRKLLNNIPHNSNKTKAKSDKLLLLQASKSFGYARVKAVDGKWLVKGMKSTLYHHQLIGAQWMLSRELGQSPFGGLLADGMGLGKTVQMLACMVGNLPQDEDFKQRRKATLIVAPCSLLDQWMDEIRVHAEKSLFPKIVRYTSRSNLSTDVLEDLDIVVVSYTEVMRQMPFPDQKTLNKIGKRGYANWLKKAYDQLGPLHKISWYRVVLDEAHAIKNNAARTSVACQNLKSLYKWCLTGTPILNRLEEIYPYLRFLGADYDIDWDTFQKECCNPHADESYARIIALLSNTMLRRTMKTSILNRPIIHLPEPHPAIYYVDFSPQEKIIYRITESRFRSNINRFFAEGTTAANYGHIFVQLLRLRQCTSHPFMLEQTIREYWTAEDLQKLKHAVSRFSNANTPFYKQCEAWVAKPSKGRNAAGENGTHASESMPFGTSDFGHSFKMDKALASLSEEEMFTRIACGICGDLPEEPMKTDCGDIFCRECLEKYVHTAVAAEDFECFSDFHSNRRSKGKKTRNGPGTDEMGFEPKTKSTWLAMSDKDPNVPLLPSAKTIILKSILLKGFEKAPMDKVVIYVQFRLCARIIGRMCKKEGWKFLYLTGDTTLDHRSKVIKMFRDKEEVKVLIAGLRCGGLGLNFPWANRCISLDLWWNHAVEQQAFGRIFRIGQQKETYMTRIVVRNSIDMRLLSMQLYKMSNIENAIGESAQKRPTLGLADLTRLFGFLKTDKDDDDILEVGSDYSDEDEDPLDMDQPMAGEPMGGEGVHVREDWLFGEENEQRSKNHEPAAMAEAESESEPIQADESSSEHVIASRGDGSGLTCDDPMEID</sequence>
<dbReference type="Gene3D" id="3.30.40.10">
    <property type="entry name" value="Zinc/RING finger domain, C3HC4 (zinc finger)"/>
    <property type="match status" value="1"/>
</dbReference>
<dbReference type="InterPro" id="IPR013083">
    <property type="entry name" value="Znf_RING/FYVE/PHD"/>
</dbReference>
<dbReference type="PANTHER" id="PTHR45626">
    <property type="entry name" value="TRANSCRIPTION TERMINATION FACTOR 2-RELATED"/>
    <property type="match status" value="1"/>
</dbReference>
<evidence type="ECO:0000313" key="11">
    <source>
        <dbReference type="EMBL" id="KIN00549.1"/>
    </source>
</evidence>
<dbReference type="SUPFAM" id="SSF57850">
    <property type="entry name" value="RING/U-box"/>
    <property type="match status" value="1"/>
</dbReference>
<dbReference type="HOGENOM" id="CLU_000315_3_0_1"/>
<dbReference type="InParanoid" id="A0A0C3CNC0"/>
<dbReference type="InterPro" id="IPR038718">
    <property type="entry name" value="SNF2-like_sf"/>
</dbReference>
<dbReference type="InterPro" id="IPR014001">
    <property type="entry name" value="Helicase_ATP-bd"/>
</dbReference>
<evidence type="ECO:0000256" key="2">
    <source>
        <dbReference type="ARBA" id="ARBA00022741"/>
    </source>
</evidence>
<dbReference type="CDD" id="cd18008">
    <property type="entry name" value="DEXDc_SHPRH-like"/>
    <property type="match status" value="1"/>
</dbReference>
<evidence type="ECO:0000259" key="9">
    <source>
        <dbReference type="PROSITE" id="PS51192"/>
    </source>
</evidence>
<feature type="compositionally biased region" description="Basic and acidic residues" evidence="7">
    <location>
        <begin position="1019"/>
        <end position="1039"/>
    </location>
</feature>
<dbReference type="InterPro" id="IPR000330">
    <property type="entry name" value="SNF2_N"/>
</dbReference>
<evidence type="ECO:0000259" key="8">
    <source>
        <dbReference type="PROSITE" id="PS50089"/>
    </source>
</evidence>
<evidence type="ECO:0000256" key="5">
    <source>
        <dbReference type="ARBA" id="ARBA00022840"/>
    </source>
</evidence>
<dbReference type="OrthoDB" id="448448at2759"/>
<feature type="compositionally biased region" description="Basic residues" evidence="7">
    <location>
        <begin position="163"/>
        <end position="193"/>
    </location>
</feature>
<evidence type="ECO:0000256" key="7">
    <source>
        <dbReference type="SAM" id="MobiDB-lite"/>
    </source>
</evidence>
<dbReference type="InterPro" id="IPR001650">
    <property type="entry name" value="Helicase_C-like"/>
</dbReference>
<feature type="region of interest" description="Disordered" evidence="7">
    <location>
        <begin position="51"/>
        <end position="110"/>
    </location>
</feature>
<evidence type="ECO:0000256" key="6">
    <source>
        <dbReference type="PROSITE-ProRule" id="PRU00175"/>
    </source>
</evidence>
<keyword evidence="3" id="KW-0378">Hydrolase</keyword>
<dbReference type="InterPro" id="IPR050628">
    <property type="entry name" value="SNF2_RAD54_helicase_TF"/>
</dbReference>
<dbReference type="InterPro" id="IPR027417">
    <property type="entry name" value="P-loop_NTPase"/>
</dbReference>
<dbReference type="PROSITE" id="PS50089">
    <property type="entry name" value="ZF_RING_2"/>
    <property type="match status" value="1"/>
</dbReference>
<organism evidence="11 12">
    <name type="scientific">Oidiodendron maius (strain Zn)</name>
    <dbReference type="NCBI Taxonomy" id="913774"/>
    <lineage>
        <taxon>Eukaryota</taxon>
        <taxon>Fungi</taxon>
        <taxon>Dikarya</taxon>
        <taxon>Ascomycota</taxon>
        <taxon>Pezizomycotina</taxon>
        <taxon>Leotiomycetes</taxon>
        <taxon>Leotiomycetes incertae sedis</taxon>
        <taxon>Myxotrichaceae</taxon>
        <taxon>Oidiodendron</taxon>
    </lineage>
</organism>
<dbReference type="AlphaFoldDB" id="A0A0C3CNC0"/>
<gene>
    <name evidence="11" type="ORF">OIDMADRAFT_200160</name>
</gene>
<reference evidence="12" key="2">
    <citation type="submission" date="2015-01" db="EMBL/GenBank/DDBJ databases">
        <title>Evolutionary Origins and Diversification of the Mycorrhizal Mutualists.</title>
        <authorList>
            <consortium name="DOE Joint Genome Institute"/>
            <consortium name="Mycorrhizal Genomics Consortium"/>
            <person name="Kohler A."/>
            <person name="Kuo A."/>
            <person name="Nagy L.G."/>
            <person name="Floudas D."/>
            <person name="Copeland A."/>
            <person name="Barry K.W."/>
            <person name="Cichocki N."/>
            <person name="Veneault-Fourrey C."/>
            <person name="LaButti K."/>
            <person name="Lindquist E.A."/>
            <person name="Lipzen A."/>
            <person name="Lundell T."/>
            <person name="Morin E."/>
            <person name="Murat C."/>
            <person name="Riley R."/>
            <person name="Ohm R."/>
            <person name="Sun H."/>
            <person name="Tunlid A."/>
            <person name="Henrissat B."/>
            <person name="Grigoriev I.V."/>
            <person name="Hibbett D.S."/>
            <person name="Martin F."/>
        </authorList>
    </citation>
    <scope>NUCLEOTIDE SEQUENCE [LARGE SCALE GENOMIC DNA]</scope>
    <source>
        <strain evidence="12">Zn</strain>
    </source>
</reference>
<evidence type="ECO:0000256" key="3">
    <source>
        <dbReference type="ARBA" id="ARBA00022801"/>
    </source>
</evidence>
<dbReference type="InterPro" id="IPR001841">
    <property type="entry name" value="Znf_RING"/>
</dbReference>
<keyword evidence="12" id="KW-1185">Reference proteome</keyword>
<dbReference type="PROSITE" id="PS51192">
    <property type="entry name" value="HELICASE_ATP_BIND_1"/>
    <property type="match status" value="1"/>
</dbReference>
<dbReference type="GO" id="GO:0008094">
    <property type="term" value="F:ATP-dependent activity, acting on DNA"/>
    <property type="evidence" value="ECO:0007669"/>
    <property type="project" value="TreeGrafter"/>
</dbReference>
<dbReference type="PROSITE" id="PS51194">
    <property type="entry name" value="HELICASE_CTER"/>
    <property type="match status" value="1"/>
</dbReference>
<feature type="region of interest" description="Disordered" evidence="7">
    <location>
        <begin position="123"/>
        <end position="195"/>
    </location>
</feature>
<dbReference type="Pfam" id="PF00176">
    <property type="entry name" value="SNF2-rel_dom"/>
    <property type="match status" value="1"/>
</dbReference>
<feature type="domain" description="RING-type" evidence="8">
    <location>
        <begin position="718"/>
        <end position="757"/>
    </location>
</feature>
<dbReference type="GO" id="GO:0004386">
    <property type="term" value="F:helicase activity"/>
    <property type="evidence" value="ECO:0007669"/>
    <property type="project" value="UniProtKB-KW"/>
</dbReference>
<dbReference type="SMART" id="SM00490">
    <property type="entry name" value="HELICc"/>
    <property type="match status" value="1"/>
</dbReference>
<dbReference type="SUPFAM" id="SSF52540">
    <property type="entry name" value="P-loop containing nucleoside triphosphate hydrolases"/>
    <property type="match status" value="2"/>
</dbReference>
<keyword evidence="6" id="KW-0862">Zinc</keyword>
<dbReference type="GO" id="GO:0005634">
    <property type="term" value="C:nucleus"/>
    <property type="evidence" value="ECO:0007669"/>
    <property type="project" value="TreeGrafter"/>
</dbReference>
<proteinExistence type="inferred from homology"/>
<dbReference type="InterPro" id="IPR049730">
    <property type="entry name" value="SNF2/RAD54-like_C"/>
</dbReference>
<reference evidence="11 12" key="1">
    <citation type="submission" date="2014-04" db="EMBL/GenBank/DDBJ databases">
        <authorList>
            <consortium name="DOE Joint Genome Institute"/>
            <person name="Kuo A."/>
            <person name="Martino E."/>
            <person name="Perotto S."/>
            <person name="Kohler A."/>
            <person name="Nagy L.G."/>
            <person name="Floudas D."/>
            <person name="Copeland A."/>
            <person name="Barry K.W."/>
            <person name="Cichocki N."/>
            <person name="Veneault-Fourrey C."/>
            <person name="LaButti K."/>
            <person name="Lindquist E.A."/>
            <person name="Lipzen A."/>
            <person name="Lundell T."/>
            <person name="Morin E."/>
            <person name="Murat C."/>
            <person name="Sun H."/>
            <person name="Tunlid A."/>
            <person name="Henrissat B."/>
            <person name="Grigoriev I.V."/>
            <person name="Hibbett D.S."/>
            <person name="Martin F."/>
            <person name="Nordberg H.P."/>
            <person name="Cantor M.N."/>
            <person name="Hua S.X."/>
        </authorList>
    </citation>
    <scope>NUCLEOTIDE SEQUENCE [LARGE SCALE GENOMIC DNA]</scope>
    <source>
        <strain evidence="11 12">Zn</strain>
    </source>
</reference>
<dbReference type="SMART" id="SM00487">
    <property type="entry name" value="DEXDc"/>
    <property type="match status" value="1"/>
</dbReference>
<feature type="compositionally biased region" description="Acidic residues" evidence="7">
    <location>
        <begin position="987"/>
        <end position="1004"/>
    </location>
</feature>
<feature type="compositionally biased region" description="Basic and acidic residues" evidence="7">
    <location>
        <begin position="72"/>
        <end position="83"/>
    </location>
</feature>
<dbReference type="Gene3D" id="3.40.50.300">
    <property type="entry name" value="P-loop containing nucleotide triphosphate hydrolases"/>
    <property type="match status" value="1"/>
</dbReference>
<evidence type="ECO:0000259" key="10">
    <source>
        <dbReference type="PROSITE" id="PS51194"/>
    </source>
</evidence>
<dbReference type="GO" id="GO:0016787">
    <property type="term" value="F:hydrolase activity"/>
    <property type="evidence" value="ECO:0007669"/>
    <property type="project" value="UniProtKB-KW"/>
</dbReference>
<feature type="compositionally biased region" description="Basic and acidic residues" evidence="7">
    <location>
        <begin position="147"/>
        <end position="157"/>
    </location>
</feature>
<evidence type="ECO:0000256" key="4">
    <source>
        <dbReference type="ARBA" id="ARBA00022806"/>
    </source>
</evidence>
<feature type="domain" description="Helicase C-terminal" evidence="10">
    <location>
        <begin position="811"/>
        <end position="961"/>
    </location>
</feature>
<comment type="similarity">
    <text evidence="1">Belongs to the SNF2/RAD54 helicase family.</text>
</comment>
<keyword evidence="5" id="KW-0067">ATP-binding</keyword>
<dbReference type="GO" id="GO:0006281">
    <property type="term" value="P:DNA repair"/>
    <property type="evidence" value="ECO:0007669"/>
    <property type="project" value="TreeGrafter"/>
</dbReference>
<name>A0A0C3CNC0_OIDMZ</name>
<dbReference type="CDD" id="cd18793">
    <property type="entry name" value="SF2_C_SNF"/>
    <property type="match status" value="1"/>
</dbReference>
<keyword evidence="6" id="KW-0479">Metal-binding</keyword>
<dbReference type="Pfam" id="PF00271">
    <property type="entry name" value="Helicase_C"/>
    <property type="match status" value="1"/>
</dbReference>
<feature type="compositionally biased region" description="Basic residues" evidence="7">
    <location>
        <begin position="135"/>
        <end position="146"/>
    </location>
</feature>
<evidence type="ECO:0008006" key="13">
    <source>
        <dbReference type="Google" id="ProtNLM"/>
    </source>
</evidence>
<keyword evidence="6" id="KW-0863">Zinc-finger</keyword>
<dbReference type="PANTHER" id="PTHR45626:SF17">
    <property type="entry name" value="HELICASE-LIKE TRANSCRIPTION FACTOR"/>
    <property type="match status" value="1"/>
</dbReference>
<evidence type="ECO:0000313" key="12">
    <source>
        <dbReference type="Proteomes" id="UP000054321"/>
    </source>
</evidence>
<dbReference type="Proteomes" id="UP000054321">
    <property type="component" value="Unassembled WGS sequence"/>
</dbReference>
<feature type="domain" description="Helicase ATP-binding" evidence="9">
    <location>
        <begin position="322"/>
        <end position="515"/>
    </location>
</feature>
<protein>
    <recommendedName>
        <fullName evidence="13">Helicase ATP-binding domain-containing protein</fullName>
    </recommendedName>
</protein>
<keyword evidence="2" id="KW-0547">Nucleotide-binding</keyword>
<dbReference type="EMBL" id="KN832877">
    <property type="protein sequence ID" value="KIN00549.1"/>
    <property type="molecule type" value="Genomic_DNA"/>
</dbReference>
<keyword evidence="4" id="KW-0347">Helicase</keyword>
<feature type="region of interest" description="Disordered" evidence="7">
    <location>
        <begin position="987"/>
        <end position="1082"/>
    </location>
</feature>
<dbReference type="Gene3D" id="3.40.50.10810">
    <property type="entry name" value="Tandem AAA-ATPase domain"/>
    <property type="match status" value="1"/>
</dbReference>
<dbReference type="STRING" id="913774.A0A0C3CNC0"/>
<dbReference type="GO" id="GO:0005524">
    <property type="term" value="F:ATP binding"/>
    <property type="evidence" value="ECO:0007669"/>
    <property type="project" value="UniProtKB-KW"/>
</dbReference>